<feature type="modified residue" description="4-hydroxyproline" evidence="13">
    <location>
        <position position="296"/>
    </location>
</feature>
<keyword evidence="7" id="KW-0805">Transcription regulation</keyword>
<dbReference type="PANTHER" id="PTHR23043:SF7">
    <property type="entry name" value="HYPOXIA-INDUCIBLE FACTOR 1-ALPHA"/>
    <property type="match status" value="1"/>
</dbReference>
<dbReference type="PANTHER" id="PTHR23043">
    <property type="entry name" value="HYPOXIA-INDUCIBLE FACTOR 1 ALPHA"/>
    <property type="match status" value="1"/>
</dbReference>
<feature type="modified residue" description="4-hydroxyproline" evidence="13">
    <location>
        <position position="455"/>
    </location>
</feature>
<evidence type="ECO:0000256" key="6">
    <source>
        <dbReference type="ARBA" id="ARBA00022843"/>
    </source>
</evidence>
<evidence type="ECO:0000256" key="2">
    <source>
        <dbReference type="ARBA" id="ARBA00004496"/>
    </source>
</evidence>
<keyword evidence="5" id="KW-0677">Repeat</keyword>
<name>A0AAW0NZ41_9GOBI</name>
<feature type="region of interest" description="Disordered" evidence="14">
    <location>
        <begin position="218"/>
        <end position="255"/>
    </location>
</feature>
<dbReference type="Proteomes" id="UP001460270">
    <property type="component" value="Unassembled WGS sequence"/>
</dbReference>
<dbReference type="GO" id="GO:0005634">
    <property type="term" value="C:nucleus"/>
    <property type="evidence" value="ECO:0007669"/>
    <property type="project" value="UniProtKB-SubCell"/>
</dbReference>
<dbReference type="GO" id="GO:0071456">
    <property type="term" value="P:cellular response to hypoxia"/>
    <property type="evidence" value="ECO:0007669"/>
    <property type="project" value="TreeGrafter"/>
</dbReference>
<reference evidence="17" key="1">
    <citation type="submission" date="2024-04" db="EMBL/GenBank/DDBJ databases">
        <title>Salinicola lusitanus LLJ914,a marine bacterium isolated from the Okinawa Trough.</title>
        <authorList>
            <person name="Li J."/>
        </authorList>
    </citation>
    <scope>NUCLEOTIDE SEQUENCE [LARGE SCALE GENOMIC DNA]</scope>
</reference>
<evidence type="ECO:0000256" key="7">
    <source>
        <dbReference type="ARBA" id="ARBA00023015"/>
    </source>
</evidence>
<dbReference type="Pfam" id="PF08778">
    <property type="entry name" value="HIF-1a_CTAD"/>
    <property type="match status" value="1"/>
</dbReference>
<comment type="subcellular location">
    <subcellularLocation>
        <location evidence="2">Cytoplasm</location>
    </subcellularLocation>
    <subcellularLocation>
        <location evidence="1">Nucleus</location>
    </subcellularLocation>
</comment>
<dbReference type="AlphaFoldDB" id="A0AAW0NZ41"/>
<dbReference type="InterPro" id="IPR013655">
    <property type="entry name" value="PAS_fold_3"/>
</dbReference>
<keyword evidence="9" id="KW-0010">Activator</keyword>
<feature type="domain" description="PAS" evidence="15">
    <location>
        <begin position="102"/>
        <end position="151"/>
    </location>
</feature>
<proteinExistence type="predicted"/>
<gene>
    <name evidence="16" type="ORF">WMY93_016976</name>
</gene>
<dbReference type="InterPro" id="IPR035965">
    <property type="entry name" value="PAS-like_dom_sf"/>
</dbReference>
<dbReference type="InterPro" id="IPR014887">
    <property type="entry name" value="HIF-1_CTAD"/>
</dbReference>
<evidence type="ECO:0000256" key="1">
    <source>
        <dbReference type="ARBA" id="ARBA00004123"/>
    </source>
</evidence>
<evidence type="ECO:0000256" key="10">
    <source>
        <dbReference type="ARBA" id="ARBA00023163"/>
    </source>
</evidence>
<evidence type="ECO:0000313" key="16">
    <source>
        <dbReference type="EMBL" id="KAK7904369.1"/>
    </source>
</evidence>
<evidence type="ECO:0000256" key="4">
    <source>
        <dbReference type="ARBA" id="ARBA00022490"/>
    </source>
</evidence>
<feature type="compositionally biased region" description="Polar residues" evidence="14">
    <location>
        <begin position="484"/>
        <end position="504"/>
    </location>
</feature>
<dbReference type="InterPro" id="IPR001610">
    <property type="entry name" value="PAC"/>
</dbReference>
<feature type="region of interest" description="Disordered" evidence="14">
    <location>
        <begin position="474"/>
        <end position="514"/>
    </location>
</feature>
<keyword evidence="6" id="KW-0832">Ubl conjugation</keyword>
<keyword evidence="8" id="KW-0238">DNA-binding</keyword>
<dbReference type="NCBIfam" id="TIGR00229">
    <property type="entry name" value="sensory_box"/>
    <property type="match status" value="1"/>
</dbReference>
<keyword evidence="10" id="KW-0804">Transcription</keyword>
<keyword evidence="12" id="KW-0379">Hydroxylation</keyword>
<comment type="caution">
    <text evidence="16">The sequence shown here is derived from an EMBL/GenBank/DDBJ whole genome shotgun (WGS) entry which is preliminary data.</text>
</comment>
<dbReference type="InterPro" id="IPR000014">
    <property type="entry name" value="PAS"/>
</dbReference>
<evidence type="ECO:0000256" key="14">
    <source>
        <dbReference type="SAM" id="MobiDB-lite"/>
    </source>
</evidence>
<evidence type="ECO:0000256" key="5">
    <source>
        <dbReference type="ARBA" id="ARBA00022737"/>
    </source>
</evidence>
<dbReference type="GO" id="GO:0000977">
    <property type="term" value="F:RNA polymerase II transcription regulatory region sequence-specific DNA binding"/>
    <property type="evidence" value="ECO:0007669"/>
    <property type="project" value="TreeGrafter"/>
</dbReference>
<sequence length="634" mass="70922">MLIHRTGSKKAKGTNTERNFFLRMKCTLTSRGRTVNVKSATWKVLRCSGHVRLFENLTEDISDGQKEPPVPYLVLICDPIPHPSNIEVPLDTKTFLSRHTMDMKFTYCDERITELMGYEPEDLLNRSVYEYYHALDSDHLTKTHHNLFAKGQVCTGQYRMLAKRGGFVWVETQATVIYNNKNSQPQCVVCVNFVLSGIEEELMILSLEQTEDLKPVKEEHLEAEVESVESVESVKSMEPEEPAEESSPELVSPPIKDEKVPELDVIKLFTRAEAQPLVSLYDQLKEEPEALTLLAPAAGDTIISLDFSCPDSEIQLLKEVPLYNDVMLPSSSEKLALPLSPLPPSEPSLSHPAPLTQSKQRAMLLLHAAQATEAPHRYKPSDSVVTLSGPSGCIRDNCFVSFQTRTNLEFSLMETDINSEFKLDFVEKMFAIDTEPKTPFSKQALEDLDLEMLAPYIPMDDDFQLLSLTGEPLSCGPDKPLESPTVQVTKEGSYPDSPSDNHTASPAPPDPVTVPHLATIISKRTPQLDKEVSLRTQAAQNAQRKRKLDDIKIIGQGVLLMEPFKKQKAPEPEHVKRTIIPSDLASRLLGSSDSSPVLTLPQLTRYDCEVNAPLQGRQYLLQGEELLRALDHVN</sequence>
<dbReference type="Pfam" id="PF08447">
    <property type="entry name" value="PAS_3"/>
    <property type="match status" value="1"/>
</dbReference>
<protein>
    <recommendedName>
        <fullName evidence="3">Hypoxia-inducible factor 1-alpha</fullName>
    </recommendedName>
</protein>
<evidence type="ECO:0000313" key="17">
    <source>
        <dbReference type="Proteomes" id="UP001460270"/>
    </source>
</evidence>
<dbReference type="Gene3D" id="3.30.450.20">
    <property type="entry name" value="PAS domain"/>
    <property type="match status" value="2"/>
</dbReference>
<dbReference type="SMART" id="SM00086">
    <property type="entry name" value="PAC"/>
    <property type="match status" value="1"/>
</dbReference>
<dbReference type="SMART" id="SM00091">
    <property type="entry name" value="PAS"/>
    <property type="match status" value="1"/>
</dbReference>
<dbReference type="Pfam" id="PF11413">
    <property type="entry name" value="HIF-1"/>
    <property type="match status" value="1"/>
</dbReference>
<dbReference type="GO" id="GO:0000981">
    <property type="term" value="F:DNA-binding transcription factor activity, RNA polymerase II-specific"/>
    <property type="evidence" value="ECO:0007669"/>
    <property type="project" value="TreeGrafter"/>
</dbReference>
<organism evidence="16 17">
    <name type="scientific">Mugilogobius chulae</name>
    <name type="common">yellowstripe goby</name>
    <dbReference type="NCBI Taxonomy" id="88201"/>
    <lineage>
        <taxon>Eukaryota</taxon>
        <taxon>Metazoa</taxon>
        <taxon>Chordata</taxon>
        <taxon>Craniata</taxon>
        <taxon>Vertebrata</taxon>
        <taxon>Euteleostomi</taxon>
        <taxon>Actinopterygii</taxon>
        <taxon>Neopterygii</taxon>
        <taxon>Teleostei</taxon>
        <taxon>Neoteleostei</taxon>
        <taxon>Acanthomorphata</taxon>
        <taxon>Gobiaria</taxon>
        <taxon>Gobiiformes</taxon>
        <taxon>Gobioidei</taxon>
        <taxon>Gobiidae</taxon>
        <taxon>Gobionellinae</taxon>
        <taxon>Mugilogobius</taxon>
    </lineage>
</organism>
<keyword evidence="4" id="KW-0963">Cytoplasm</keyword>
<dbReference type="PROSITE" id="PS50112">
    <property type="entry name" value="PAS"/>
    <property type="match status" value="1"/>
</dbReference>
<dbReference type="EMBL" id="JBBPFD010000012">
    <property type="protein sequence ID" value="KAK7904369.1"/>
    <property type="molecule type" value="Genomic_DNA"/>
</dbReference>
<evidence type="ECO:0000256" key="13">
    <source>
        <dbReference type="PIRSR" id="PIRSR621537-50"/>
    </source>
</evidence>
<keyword evidence="17" id="KW-1185">Reference proteome</keyword>
<evidence type="ECO:0000256" key="11">
    <source>
        <dbReference type="ARBA" id="ARBA00023242"/>
    </source>
</evidence>
<dbReference type="GO" id="GO:0005737">
    <property type="term" value="C:cytoplasm"/>
    <property type="evidence" value="ECO:0007669"/>
    <property type="project" value="UniProtKB-SubCell"/>
</dbReference>
<feature type="modified residue" description="(3S)-3-hydroxyasparagine" evidence="13">
    <location>
        <position position="611"/>
    </location>
</feature>
<keyword evidence="11" id="KW-0539">Nucleus</keyword>
<evidence type="ECO:0000256" key="9">
    <source>
        <dbReference type="ARBA" id="ARBA00023159"/>
    </source>
</evidence>
<dbReference type="SUPFAM" id="SSF55785">
    <property type="entry name" value="PYP-like sensor domain (PAS domain)"/>
    <property type="match status" value="1"/>
</dbReference>
<evidence type="ECO:0000256" key="8">
    <source>
        <dbReference type="ARBA" id="ARBA00023125"/>
    </source>
</evidence>
<dbReference type="InterPro" id="IPR021537">
    <property type="entry name" value="HIF_alpha-like"/>
</dbReference>
<evidence type="ECO:0000256" key="3">
    <source>
        <dbReference type="ARBA" id="ARBA00014446"/>
    </source>
</evidence>
<evidence type="ECO:0000256" key="12">
    <source>
        <dbReference type="ARBA" id="ARBA00023278"/>
    </source>
</evidence>
<dbReference type="FunFam" id="3.30.450.20:FF:000015">
    <property type="entry name" value="Hypoxia-inducible factor 1-alpha isoform 1"/>
    <property type="match status" value="1"/>
</dbReference>
<evidence type="ECO:0000259" key="15">
    <source>
        <dbReference type="PROSITE" id="PS50112"/>
    </source>
</evidence>
<accession>A0AAW0NZ41</accession>
<dbReference type="CDD" id="cd00130">
    <property type="entry name" value="PAS"/>
    <property type="match status" value="1"/>
</dbReference>